<keyword evidence="11 12" id="KW-0998">Cell outer membrane</keyword>
<keyword evidence="5 12" id="KW-0812">Transmembrane</keyword>
<dbReference type="Proteomes" id="UP001361239">
    <property type="component" value="Unassembled WGS sequence"/>
</dbReference>
<comment type="similarity">
    <text evidence="12 13">Belongs to the TonB-dependent receptor family.</text>
</comment>
<sequence length="815" mass="86958">MTAFSTTIRLATSALALTVATAAFAQESSAPNDADASSPANDIVVTGTPRRDGLNRLDAGFSISTISQDQVERLAPRSTADILRLVPGIFVETSGGTAGVHVGVRGFPQNGGGAFATVQLDGSPIFAPNTLSFLETFSLFRIDDTVERTEVLRGGPSPVFSNGQPGVTVNFIQKKGTDNPEGSVRLTAGAQGMGRVDAYASGPLGNGWYLSAGGFYRFDDGIRDTQYVGDKGGQFSANLTKRWDGLGEISLYVRKVHDQNAFFSGAPLQSTNNGADLDVYPYFDQRKDTLAGNANRYQVLEISPGATPGTVSRDFGDGRTVDLTQFGGSVNLTPGDGWTISDNFSFLDGRADVRAIFTSAVPTTLGAYITSRLGAASTVGRGPATSGTGSFVGGGAAAASQPVIVAGLWSIDKDLRSFTNELRVSKSFGANTLTIGGYYADYSVDDLWYQGNNALFAFEPNARLINVTLNNGAQLTRNGIVSATTGQTRASWNGRNLAAFAADEFELSDTFRVDAGVRVEEFKADGTVGLTTANVDLDGNPATLYNNGSTVLNGGTRTVAYKQTKVSYTAGANWRFLPDFSAFARVNSGYKFPHFDDLREGSRVVQKVDQYEIGFKTAQPWISAGLTLFYNKFKGQTYTQQVVNPDNSITTVVAIAGSRVWGAELDGVLRPFDAFQLRFNGTLMDGEFRDITAGVATGVQNGNQIQRQPRFQARVEPSYTIPLGETTLTLFGAYQHVGKRFSDIQNLQQLPAYDTLDLGATFKAGPLELQGLVTNVTNSLGLTEGNARIIGTTSGSVIARSIFGRAFQLSALYKF</sequence>
<evidence type="ECO:0000256" key="4">
    <source>
        <dbReference type="ARBA" id="ARBA00022496"/>
    </source>
</evidence>
<evidence type="ECO:0000256" key="14">
    <source>
        <dbReference type="SAM" id="SignalP"/>
    </source>
</evidence>
<keyword evidence="8" id="KW-0406">Ion transport</keyword>
<dbReference type="PANTHER" id="PTHR32552:SF89">
    <property type="entry name" value="CATECHOLATE SIDEROPHORE RECEPTOR FIU"/>
    <property type="match status" value="1"/>
</dbReference>
<evidence type="ECO:0000256" key="11">
    <source>
        <dbReference type="ARBA" id="ARBA00023237"/>
    </source>
</evidence>
<dbReference type="PANTHER" id="PTHR32552">
    <property type="entry name" value="FERRICHROME IRON RECEPTOR-RELATED"/>
    <property type="match status" value="1"/>
</dbReference>
<keyword evidence="9 13" id="KW-0798">TonB box</keyword>
<name>A0ABU8RT36_9SPHN</name>
<feature type="domain" description="TonB-dependent receptor-like beta-barrel" evidence="15">
    <location>
        <begin position="271"/>
        <end position="775"/>
    </location>
</feature>
<dbReference type="Pfam" id="PF07715">
    <property type="entry name" value="Plug"/>
    <property type="match status" value="1"/>
</dbReference>
<evidence type="ECO:0000256" key="1">
    <source>
        <dbReference type="ARBA" id="ARBA00004571"/>
    </source>
</evidence>
<feature type="chain" id="PRO_5045648860" evidence="14">
    <location>
        <begin position="26"/>
        <end position="815"/>
    </location>
</feature>
<keyword evidence="17" id="KW-0675">Receptor</keyword>
<dbReference type="InterPro" id="IPR036942">
    <property type="entry name" value="Beta-barrel_TonB_sf"/>
</dbReference>
<evidence type="ECO:0000313" key="17">
    <source>
        <dbReference type="EMBL" id="MEJ5976217.1"/>
    </source>
</evidence>
<gene>
    <name evidence="17" type="ORF">WG901_06205</name>
</gene>
<keyword evidence="4" id="KW-0410">Iron transport</keyword>
<dbReference type="Pfam" id="PF00593">
    <property type="entry name" value="TonB_dep_Rec_b-barrel"/>
    <property type="match status" value="1"/>
</dbReference>
<evidence type="ECO:0000256" key="12">
    <source>
        <dbReference type="PROSITE-ProRule" id="PRU01360"/>
    </source>
</evidence>
<evidence type="ECO:0000256" key="3">
    <source>
        <dbReference type="ARBA" id="ARBA00022452"/>
    </source>
</evidence>
<evidence type="ECO:0000256" key="10">
    <source>
        <dbReference type="ARBA" id="ARBA00023136"/>
    </source>
</evidence>
<feature type="domain" description="TonB-dependent receptor plug" evidence="16">
    <location>
        <begin position="58"/>
        <end position="166"/>
    </location>
</feature>
<evidence type="ECO:0000256" key="6">
    <source>
        <dbReference type="ARBA" id="ARBA00022729"/>
    </source>
</evidence>
<dbReference type="EMBL" id="JBBHJZ010000001">
    <property type="protein sequence ID" value="MEJ5976217.1"/>
    <property type="molecule type" value="Genomic_DNA"/>
</dbReference>
<comment type="subcellular location">
    <subcellularLocation>
        <location evidence="1 12">Cell outer membrane</location>
        <topology evidence="1 12">Multi-pass membrane protein</topology>
    </subcellularLocation>
</comment>
<evidence type="ECO:0000256" key="2">
    <source>
        <dbReference type="ARBA" id="ARBA00022448"/>
    </source>
</evidence>
<evidence type="ECO:0000256" key="7">
    <source>
        <dbReference type="ARBA" id="ARBA00023004"/>
    </source>
</evidence>
<dbReference type="RefSeq" id="WP_339586135.1">
    <property type="nucleotide sequence ID" value="NZ_JBBHJZ010000001.1"/>
</dbReference>
<dbReference type="PROSITE" id="PS52016">
    <property type="entry name" value="TONB_DEPENDENT_REC_3"/>
    <property type="match status" value="1"/>
</dbReference>
<dbReference type="Gene3D" id="2.170.130.10">
    <property type="entry name" value="TonB-dependent receptor, plug domain"/>
    <property type="match status" value="1"/>
</dbReference>
<comment type="caution">
    <text evidence="17">The sequence shown here is derived from an EMBL/GenBank/DDBJ whole genome shotgun (WGS) entry which is preliminary data.</text>
</comment>
<reference evidence="17 18" key="1">
    <citation type="submission" date="2024-03" db="EMBL/GenBank/DDBJ databases">
        <authorList>
            <person name="Jo J.-H."/>
        </authorList>
    </citation>
    <scope>NUCLEOTIDE SEQUENCE [LARGE SCALE GENOMIC DNA]</scope>
    <source>
        <strain evidence="17 18">PS1R-30</strain>
    </source>
</reference>
<keyword evidence="3 12" id="KW-1134">Transmembrane beta strand</keyword>
<dbReference type="InterPro" id="IPR000531">
    <property type="entry name" value="Beta-barrel_TonB"/>
</dbReference>
<evidence type="ECO:0000256" key="13">
    <source>
        <dbReference type="RuleBase" id="RU003357"/>
    </source>
</evidence>
<protein>
    <submittedName>
        <fullName evidence="17">TonB-dependent receptor</fullName>
    </submittedName>
</protein>
<evidence type="ECO:0000256" key="5">
    <source>
        <dbReference type="ARBA" id="ARBA00022692"/>
    </source>
</evidence>
<keyword evidence="10 12" id="KW-0472">Membrane</keyword>
<evidence type="ECO:0000256" key="9">
    <source>
        <dbReference type="ARBA" id="ARBA00023077"/>
    </source>
</evidence>
<keyword evidence="7" id="KW-0408">Iron</keyword>
<keyword evidence="2 12" id="KW-0813">Transport</keyword>
<dbReference type="InterPro" id="IPR012910">
    <property type="entry name" value="Plug_dom"/>
</dbReference>
<proteinExistence type="inferred from homology"/>
<organism evidence="17 18">
    <name type="scientific">Novosphingobium anseongense</name>
    <dbReference type="NCBI Taxonomy" id="3133436"/>
    <lineage>
        <taxon>Bacteria</taxon>
        <taxon>Pseudomonadati</taxon>
        <taxon>Pseudomonadota</taxon>
        <taxon>Alphaproteobacteria</taxon>
        <taxon>Sphingomonadales</taxon>
        <taxon>Sphingomonadaceae</taxon>
        <taxon>Novosphingobium</taxon>
    </lineage>
</organism>
<evidence type="ECO:0000259" key="16">
    <source>
        <dbReference type="Pfam" id="PF07715"/>
    </source>
</evidence>
<evidence type="ECO:0000313" key="18">
    <source>
        <dbReference type="Proteomes" id="UP001361239"/>
    </source>
</evidence>
<evidence type="ECO:0000256" key="8">
    <source>
        <dbReference type="ARBA" id="ARBA00023065"/>
    </source>
</evidence>
<dbReference type="SUPFAM" id="SSF56935">
    <property type="entry name" value="Porins"/>
    <property type="match status" value="1"/>
</dbReference>
<dbReference type="Gene3D" id="2.40.170.20">
    <property type="entry name" value="TonB-dependent receptor, beta-barrel domain"/>
    <property type="match status" value="1"/>
</dbReference>
<feature type="signal peptide" evidence="14">
    <location>
        <begin position="1"/>
        <end position="25"/>
    </location>
</feature>
<keyword evidence="18" id="KW-1185">Reference proteome</keyword>
<dbReference type="InterPro" id="IPR037066">
    <property type="entry name" value="Plug_dom_sf"/>
</dbReference>
<keyword evidence="6 14" id="KW-0732">Signal</keyword>
<dbReference type="InterPro" id="IPR039426">
    <property type="entry name" value="TonB-dep_rcpt-like"/>
</dbReference>
<accession>A0ABU8RT36</accession>
<evidence type="ECO:0000259" key="15">
    <source>
        <dbReference type="Pfam" id="PF00593"/>
    </source>
</evidence>